<sequence length="723" mass="81002">MESTSTKKQTTQVPQTESSEAKTYKLEKVTTTVSTASGYTQDIKYAPASIAVVPKEEILERPVRDVGDAVQDIPGVYVEASKTGANTISMRGLDSSYTLILIDGKRQNVAQGFDENDMSANTSFMPPASMIERIEVIRGPASIIYGSDAMGGVINIITKKNPQKFTASVQLETKLHEKHKTFGNIYGVNFYMAAPIVKDKFSMNLRGKYQYGEQNAFLKPAYILANQTGTNRANPYLGWSATGFQNANLGARFTYTPNTNNTLYLDLDGYFGRLGSLNTSTASITAIRDFYKINGILNYDVDYNWGRINTYLQYSQTFWAPHAGVAVGASSGTSINWASLRDNKDVIFQSTYNNLFEFGKFGELVVNGGVYYLYERFQNKSSNFDRAMNQFAVFAEGGWNINDYIGMTLGLRYNYSDIFKDIPNPRFYINYNPFSWLTFKVGVASGVRTPNLSYLYEGHTESTSNDVTTYVYGNKDLRPETSWSYEVGSIIDTEHIFATLTGYYTDFRDQIETIPFDGDMCSTGSTNVCRTYRNLDKTLMAGAEVGFKLKPIYGFSLDANYGFTYTEVLSYSASGNVGENPVGKPVNSIPKHSFTLTPRYHIALSENHVFDMYLRWSGKFQTPTPTATGTQAGRLDQTKAIIGQYYKDYQIVDIALTYKAFKKYYITFSVNNLFDVDFLGDLVGYSGSGNNLVIGGANANNVINRYQRILPSRNYWITLRVEF</sequence>
<feature type="domain" description="TonB-dependent receptor-like beta-barrel" evidence="13">
    <location>
        <begin position="214"/>
        <end position="673"/>
    </location>
</feature>
<dbReference type="GO" id="GO:0044718">
    <property type="term" value="P:siderophore transmembrane transport"/>
    <property type="evidence" value="ECO:0007669"/>
    <property type="project" value="TreeGrafter"/>
</dbReference>
<feature type="region of interest" description="Disordered" evidence="12">
    <location>
        <begin position="1"/>
        <end position="22"/>
    </location>
</feature>
<feature type="compositionally biased region" description="Polar residues" evidence="12">
    <location>
        <begin position="1"/>
        <end position="18"/>
    </location>
</feature>
<evidence type="ECO:0000256" key="10">
    <source>
        <dbReference type="PROSITE-ProRule" id="PRU01360"/>
    </source>
</evidence>
<dbReference type="Gene3D" id="2.170.130.10">
    <property type="entry name" value="TonB-dependent receptor, plug domain"/>
    <property type="match status" value="1"/>
</dbReference>
<dbReference type="PROSITE" id="PS52016">
    <property type="entry name" value="TONB_DEPENDENT_REC_3"/>
    <property type="match status" value="1"/>
</dbReference>
<dbReference type="EMBL" id="JRMP02000014">
    <property type="protein sequence ID" value="TLD93323.1"/>
    <property type="molecule type" value="Genomic_DNA"/>
</dbReference>
<dbReference type="InterPro" id="IPR037066">
    <property type="entry name" value="Plug_dom_sf"/>
</dbReference>
<evidence type="ECO:0000256" key="9">
    <source>
        <dbReference type="ARBA" id="ARBA00023237"/>
    </source>
</evidence>
<evidence type="ECO:0000256" key="8">
    <source>
        <dbReference type="ARBA" id="ARBA00023170"/>
    </source>
</evidence>
<evidence type="ECO:0000256" key="4">
    <source>
        <dbReference type="ARBA" id="ARBA00022692"/>
    </source>
</evidence>
<evidence type="ECO:0000256" key="2">
    <source>
        <dbReference type="ARBA" id="ARBA00022448"/>
    </source>
</evidence>
<dbReference type="Pfam" id="PF07715">
    <property type="entry name" value="Plug"/>
    <property type="match status" value="1"/>
</dbReference>
<evidence type="ECO:0000313" key="16">
    <source>
        <dbReference type="Proteomes" id="UP000029714"/>
    </source>
</evidence>
<dbReference type="Proteomes" id="UP000029714">
    <property type="component" value="Unassembled WGS sequence"/>
</dbReference>
<comment type="subcellular location">
    <subcellularLocation>
        <location evidence="1 10">Cell outer membrane</location>
        <topology evidence="1 10">Multi-pass membrane protein</topology>
    </subcellularLocation>
</comment>
<dbReference type="AlphaFoldDB" id="A0A347VVG6"/>
<keyword evidence="3 10" id="KW-1134">Transmembrane beta strand</keyword>
<dbReference type="OrthoDB" id="5389752at2"/>
<protein>
    <submittedName>
        <fullName evidence="15">TonB-dependent receptor</fullName>
    </submittedName>
</protein>
<keyword evidence="5" id="KW-0732">Signal</keyword>
<name>A0A347VVG6_9HELI</name>
<comment type="caution">
    <text evidence="15">The sequence shown here is derived from an EMBL/GenBank/DDBJ whole genome shotgun (WGS) entry which is preliminary data.</text>
</comment>
<accession>A0A347VVG6</accession>
<comment type="similarity">
    <text evidence="10 11">Belongs to the TonB-dependent receptor family.</text>
</comment>
<dbReference type="InterPro" id="IPR036942">
    <property type="entry name" value="Beta-barrel_TonB_sf"/>
</dbReference>
<dbReference type="Pfam" id="PF00593">
    <property type="entry name" value="TonB_dep_Rec_b-barrel"/>
    <property type="match status" value="1"/>
</dbReference>
<keyword evidence="8 15" id="KW-0675">Receptor</keyword>
<dbReference type="CDD" id="cd01347">
    <property type="entry name" value="ligand_gated_channel"/>
    <property type="match status" value="1"/>
</dbReference>
<evidence type="ECO:0000256" key="1">
    <source>
        <dbReference type="ARBA" id="ARBA00004571"/>
    </source>
</evidence>
<keyword evidence="4 10" id="KW-0812">Transmembrane</keyword>
<evidence type="ECO:0000256" key="12">
    <source>
        <dbReference type="SAM" id="MobiDB-lite"/>
    </source>
</evidence>
<evidence type="ECO:0000313" key="15">
    <source>
        <dbReference type="EMBL" id="TLD93323.1"/>
    </source>
</evidence>
<evidence type="ECO:0000256" key="5">
    <source>
        <dbReference type="ARBA" id="ARBA00022729"/>
    </source>
</evidence>
<gene>
    <name evidence="15" type="ORF">LS64_008805</name>
</gene>
<proteinExistence type="inferred from homology"/>
<dbReference type="GO" id="GO:0015344">
    <property type="term" value="F:siderophore uptake transmembrane transporter activity"/>
    <property type="evidence" value="ECO:0007669"/>
    <property type="project" value="TreeGrafter"/>
</dbReference>
<dbReference type="InterPro" id="IPR012910">
    <property type="entry name" value="Plug_dom"/>
</dbReference>
<evidence type="ECO:0000256" key="6">
    <source>
        <dbReference type="ARBA" id="ARBA00023077"/>
    </source>
</evidence>
<reference evidence="15 16" key="1">
    <citation type="journal article" date="2014" name="Genome Announc.">
        <title>Draft genome sequences of eight enterohepatic helicobacter species isolated from both laboratory and wild rodents.</title>
        <authorList>
            <person name="Sheh A."/>
            <person name="Shen Z."/>
            <person name="Fox J.G."/>
        </authorList>
    </citation>
    <scope>NUCLEOTIDE SEQUENCE [LARGE SCALE GENOMIC DNA]</scope>
    <source>
        <strain evidence="15 16">MIT 97-6194</strain>
    </source>
</reference>
<evidence type="ECO:0000259" key="14">
    <source>
        <dbReference type="Pfam" id="PF07715"/>
    </source>
</evidence>
<keyword evidence="2 10" id="KW-0813">Transport</keyword>
<evidence type="ECO:0000259" key="13">
    <source>
        <dbReference type="Pfam" id="PF00593"/>
    </source>
</evidence>
<dbReference type="PANTHER" id="PTHR30069">
    <property type="entry name" value="TONB-DEPENDENT OUTER MEMBRANE RECEPTOR"/>
    <property type="match status" value="1"/>
</dbReference>
<organism evidence="15 16">
    <name type="scientific">Helicobacter saguini</name>
    <dbReference type="NCBI Taxonomy" id="1548018"/>
    <lineage>
        <taxon>Bacteria</taxon>
        <taxon>Pseudomonadati</taxon>
        <taxon>Campylobacterota</taxon>
        <taxon>Epsilonproteobacteria</taxon>
        <taxon>Campylobacterales</taxon>
        <taxon>Helicobacteraceae</taxon>
        <taxon>Helicobacter</taxon>
    </lineage>
</organism>
<dbReference type="InterPro" id="IPR000531">
    <property type="entry name" value="Beta-barrel_TonB"/>
</dbReference>
<dbReference type="GO" id="GO:0009279">
    <property type="term" value="C:cell outer membrane"/>
    <property type="evidence" value="ECO:0007669"/>
    <property type="project" value="UniProtKB-SubCell"/>
</dbReference>
<evidence type="ECO:0000256" key="7">
    <source>
        <dbReference type="ARBA" id="ARBA00023136"/>
    </source>
</evidence>
<dbReference type="SUPFAM" id="SSF56935">
    <property type="entry name" value="Porins"/>
    <property type="match status" value="1"/>
</dbReference>
<dbReference type="PANTHER" id="PTHR30069:SF29">
    <property type="entry name" value="HEMOGLOBIN AND HEMOGLOBIN-HAPTOGLOBIN-BINDING PROTEIN 1-RELATED"/>
    <property type="match status" value="1"/>
</dbReference>
<evidence type="ECO:0000256" key="11">
    <source>
        <dbReference type="RuleBase" id="RU003357"/>
    </source>
</evidence>
<keyword evidence="16" id="KW-1185">Reference proteome</keyword>
<dbReference type="InterPro" id="IPR039426">
    <property type="entry name" value="TonB-dep_rcpt-like"/>
</dbReference>
<keyword evidence="6 11" id="KW-0798">TonB box</keyword>
<evidence type="ECO:0000256" key="3">
    <source>
        <dbReference type="ARBA" id="ARBA00022452"/>
    </source>
</evidence>
<feature type="domain" description="TonB-dependent receptor plug" evidence="14">
    <location>
        <begin position="44"/>
        <end position="153"/>
    </location>
</feature>
<keyword evidence="9 10" id="KW-0998">Cell outer membrane</keyword>
<reference evidence="15 16" key="2">
    <citation type="journal article" date="2016" name="Infect. Immun.">
        <title>Helicobacter saguini, a Novel Helicobacter Isolated from Cotton-Top Tamarins with Ulcerative Colitis, Has Proinflammatory Properties and Induces Typhlocolitis and Dysplasia in Gnotobiotic IL-10-/- Mice.</title>
        <authorList>
            <person name="Shen Z."/>
            <person name="Mannion A."/>
            <person name="Whary M.T."/>
            <person name="Muthupalani S."/>
            <person name="Sheh A."/>
            <person name="Feng Y."/>
            <person name="Gong G."/>
            <person name="Vandamme P."/>
            <person name="Holcombe H.R."/>
            <person name="Paster B.J."/>
            <person name="Fox J.G."/>
        </authorList>
    </citation>
    <scope>NUCLEOTIDE SEQUENCE [LARGE SCALE GENOMIC DNA]</scope>
    <source>
        <strain evidence="15 16">MIT 97-6194</strain>
    </source>
</reference>
<keyword evidence="7 10" id="KW-0472">Membrane</keyword>
<dbReference type="Gene3D" id="2.40.170.20">
    <property type="entry name" value="TonB-dependent receptor, beta-barrel domain"/>
    <property type="match status" value="1"/>
</dbReference>